<sequence>MSEAEEQHGVQTLIHKTCFIGLNPTSGTKTAKLVSQRSGKVHEKKNSSVNPHVSSLLRRLIDFEWL</sequence>
<evidence type="ECO:0000313" key="2">
    <source>
        <dbReference type="Proteomes" id="UP000693946"/>
    </source>
</evidence>
<organism evidence="1 2">
    <name type="scientific">Solea senegalensis</name>
    <name type="common">Senegalese sole</name>
    <dbReference type="NCBI Taxonomy" id="28829"/>
    <lineage>
        <taxon>Eukaryota</taxon>
        <taxon>Metazoa</taxon>
        <taxon>Chordata</taxon>
        <taxon>Craniata</taxon>
        <taxon>Vertebrata</taxon>
        <taxon>Euteleostomi</taxon>
        <taxon>Actinopterygii</taxon>
        <taxon>Neopterygii</taxon>
        <taxon>Teleostei</taxon>
        <taxon>Neoteleostei</taxon>
        <taxon>Acanthomorphata</taxon>
        <taxon>Carangaria</taxon>
        <taxon>Pleuronectiformes</taxon>
        <taxon>Pleuronectoidei</taxon>
        <taxon>Soleidae</taxon>
        <taxon>Solea</taxon>
    </lineage>
</organism>
<gene>
    <name evidence="1" type="ORF">JOB18_004112</name>
</gene>
<accession>A0AAV6SK67</accession>
<dbReference type="EMBL" id="JAGKHQ010000004">
    <property type="protein sequence ID" value="KAG7517288.1"/>
    <property type="molecule type" value="Genomic_DNA"/>
</dbReference>
<name>A0AAV6SK67_SOLSE</name>
<reference evidence="1 2" key="1">
    <citation type="journal article" date="2021" name="Sci. Rep.">
        <title>Chromosome anchoring in Senegalese sole (Solea senegalensis) reveals sex-associated markers and genome rearrangements in flatfish.</title>
        <authorList>
            <person name="Guerrero-Cozar I."/>
            <person name="Gomez-Garrido J."/>
            <person name="Berbel C."/>
            <person name="Martinez-Blanch J.F."/>
            <person name="Alioto T."/>
            <person name="Claros M.G."/>
            <person name="Gagnaire P.A."/>
            <person name="Manchado M."/>
        </authorList>
    </citation>
    <scope>NUCLEOTIDE SEQUENCE [LARGE SCALE GENOMIC DNA]</scope>
    <source>
        <strain evidence="1">Sse05_10M</strain>
    </source>
</reference>
<protein>
    <submittedName>
        <fullName evidence="1">Uncharacterized protein</fullName>
    </submittedName>
</protein>
<keyword evidence="2" id="KW-1185">Reference proteome</keyword>
<dbReference type="Proteomes" id="UP000693946">
    <property type="component" value="Linkage Group LG12"/>
</dbReference>
<comment type="caution">
    <text evidence="1">The sequence shown here is derived from an EMBL/GenBank/DDBJ whole genome shotgun (WGS) entry which is preliminary data.</text>
</comment>
<proteinExistence type="predicted"/>
<evidence type="ECO:0000313" key="1">
    <source>
        <dbReference type="EMBL" id="KAG7517288.1"/>
    </source>
</evidence>
<dbReference type="AlphaFoldDB" id="A0AAV6SK67"/>